<evidence type="ECO:0000256" key="4">
    <source>
        <dbReference type="ARBA" id="ARBA00022559"/>
    </source>
</evidence>
<evidence type="ECO:0000256" key="12">
    <source>
        <dbReference type="ARBA" id="ARBA00049091"/>
    </source>
</evidence>
<feature type="active site" description="Cysteine sulfenic acid (-SOH) intermediate; for peroxidase activity" evidence="13">
    <location>
        <position position="48"/>
    </location>
</feature>
<evidence type="ECO:0000256" key="2">
    <source>
        <dbReference type="ARBA" id="ARBA00011245"/>
    </source>
</evidence>
<evidence type="ECO:0000256" key="6">
    <source>
        <dbReference type="ARBA" id="ARBA00023002"/>
    </source>
</evidence>
<dbReference type="FunFam" id="3.40.30.10:FF:000007">
    <property type="entry name" value="Thioredoxin-dependent thiol peroxidase"/>
    <property type="match status" value="1"/>
</dbReference>
<dbReference type="EC" id="1.11.1.24" evidence="3"/>
<comment type="subunit">
    <text evidence="2">Monomer.</text>
</comment>
<keyword evidence="5" id="KW-0049">Antioxidant</keyword>
<dbReference type="SUPFAM" id="SSF52833">
    <property type="entry name" value="Thioredoxin-like"/>
    <property type="match status" value="1"/>
</dbReference>
<dbReference type="InterPro" id="IPR000866">
    <property type="entry name" value="AhpC/TSA"/>
</dbReference>
<dbReference type="Proteomes" id="UP000048949">
    <property type="component" value="Unassembled WGS sequence"/>
</dbReference>
<evidence type="ECO:0000256" key="8">
    <source>
        <dbReference type="ARBA" id="ARBA00023284"/>
    </source>
</evidence>
<comment type="function">
    <text evidence="1">Thiol-specific peroxidase that catalyzes the reduction of hydrogen peroxide and organic hydroperoxides to water and alcohols, respectively. Plays a role in cell protection against oxidative stress by detoxifying peroxides and as sensor of hydrogen peroxide-mediated signaling events.</text>
</comment>
<sequence>MTQKELNIGDTAPAFTLPRDGGEQVSLTDYAGQAVVLYFYPRDDTPGCTKEAIGFTEMAAEFAAANTVVIGASKDSVKKHDKFRDKHSLGVVLVSDEESDLCETYGVWVEKNMYGKTYLGIERATFLIGPDGKIAQIWRKVKVPGHVEAVLQAARALDAA</sequence>
<evidence type="ECO:0000256" key="5">
    <source>
        <dbReference type="ARBA" id="ARBA00022862"/>
    </source>
</evidence>
<dbReference type="GO" id="GO:0005737">
    <property type="term" value="C:cytoplasm"/>
    <property type="evidence" value="ECO:0007669"/>
    <property type="project" value="TreeGrafter"/>
</dbReference>
<reference evidence="15 16" key="1">
    <citation type="submission" date="2015-04" db="EMBL/GenBank/DDBJ databases">
        <authorList>
            <person name="Syromyatnikov M.Y."/>
            <person name="Popov V.N."/>
        </authorList>
    </citation>
    <scope>NUCLEOTIDE SEQUENCE [LARGE SCALE GENOMIC DNA]</scope>
    <source>
        <strain evidence="15 16">CECT 5292</strain>
    </source>
</reference>
<dbReference type="InterPro" id="IPR013766">
    <property type="entry name" value="Thioredoxin_domain"/>
</dbReference>
<accession>A0A0U1NLS7</accession>
<dbReference type="CDD" id="cd03017">
    <property type="entry name" value="PRX_BCP"/>
    <property type="match status" value="1"/>
</dbReference>
<evidence type="ECO:0000256" key="1">
    <source>
        <dbReference type="ARBA" id="ARBA00003330"/>
    </source>
</evidence>
<dbReference type="EMBL" id="CVQV01000008">
    <property type="protein sequence ID" value="CRK75667.1"/>
    <property type="molecule type" value="Genomic_DNA"/>
</dbReference>
<dbReference type="GO" id="GO:0045454">
    <property type="term" value="P:cell redox homeostasis"/>
    <property type="evidence" value="ECO:0007669"/>
    <property type="project" value="TreeGrafter"/>
</dbReference>
<keyword evidence="16" id="KW-1185">Reference proteome</keyword>
<dbReference type="PANTHER" id="PTHR42801:SF4">
    <property type="entry name" value="AHPC_TSA FAMILY PROTEIN"/>
    <property type="match status" value="1"/>
</dbReference>
<evidence type="ECO:0000256" key="10">
    <source>
        <dbReference type="ARBA" id="ARBA00038489"/>
    </source>
</evidence>
<dbReference type="AlphaFoldDB" id="A0A0U1NLS7"/>
<evidence type="ECO:0000256" key="3">
    <source>
        <dbReference type="ARBA" id="ARBA00013017"/>
    </source>
</evidence>
<evidence type="ECO:0000256" key="9">
    <source>
        <dbReference type="ARBA" id="ARBA00032824"/>
    </source>
</evidence>
<dbReference type="RefSeq" id="WP_048599093.1">
    <property type="nucleotide sequence ID" value="NZ_CBFHGK010000003.1"/>
</dbReference>
<gene>
    <name evidence="15" type="primary">bcp</name>
    <name evidence="15" type="ORF">NIG5292_01718</name>
</gene>
<keyword evidence="6 15" id="KW-0560">Oxidoreductase</keyword>
<evidence type="ECO:0000313" key="15">
    <source>
        <dbReference type="EMBL" id="CRK75667.1"/>
    </source>
</evidence>
<dbReference type="Pfam" id="PF00578">
    <property type="entry name" value="AhpC-TSA"/>
    <property type="match status" value="1"/>
</dbReference>
<dbReference type="GO" id="GO:0008379">
    <property type="term" value="F:thioredoxin peroxidase activity"/>
    <property type="evidence" value="ECO:0007669"/>
    <property type="project" value="TreeGrafter"/>
</dbReference>
<dbReference type="PANTHER" id="PTHR42801">
    <property type="entry name" value="THIOREDOXIN-DEPENDENT PEROXIDE REDUCTASE"/>
    <property type="match status" value="1"/>
</dbReference>
<dbReference type="STRING" id="282199.GCA_001049735_01717"/>
<dbReference type="PROSITE" id="PS51352">
    <property type="entry name" value="THIOREDOXIN_2"/>
    <property type="match status" value="1"/>
</dbReference>
<organism evidence="15 16">
    <name type="scientific">Nereida ignava</name>
    <dbReference type="NCBI Taxonomy" id="282199"/>
    <lineage>
        <taxon>Bacteria</taxon>
        <taxon>Pseudomonadati</taxon>
        <taxon>Pseudomonadota</taxon>
        <taxon>Alphaproteobacteria</taxon>
        <taxon>Rhodobacterales</taxon>
        <taxon>Roseobacteraceae</taxon>
        <taxon>Nereida</taxon>
    </lineage>
</organism>
<name>A0A0U1NLS7_9RHOB</name>
<keyword evidence="8" id="KW-0676">Redox-active center</keyword>
<evidence type="ECO:0000256" key="11">
    <source>
        <dbReference type="ARBA" id="ARBA00042639"/>
    </source>
</evidence>
<protein>
    <recommendedName>
        <fullName evidence="3">thioredoxin-dependent peroxiredoxin</fullName>
        <ecNumber evidence="3">1.11.1.24</ecNumber>
    </recommendedName>
    <alternativeName>
        <fullName evidence="9">Thioredoxin peroxidase</fullName>
    </alternativeName>
    <alternativeName>
        <fullName evidence="11">Thioredoxin-dependent peroxiredoxin Bcp</fullName>
    </alternativeName>
</protein>
<evidence type="ECO:0000313" key="16">
    <source>
        <dbReference type="Proteomes" id="UP000048949"/>
    </source>
</evidence>
<keyword evidence="7" id="KW-1015">Disulfide bond</keyword>
<dbReference type="PIRSF" id="PIRSF000239">
    <property type="entry name" value="AHPC"/>
    <property type="match status" value="1"/>
</dbReference>
<feature type="domain" description="Thioredoxin" evidence="14">
    <location>
        <begin position="6"/>
        <end position="159"/>
    </location>
</feature>
<dbReference type="OrthoDB" id="9812811at2"/>
<keyword evidence="4 15" id="KW-0575">Peroxidase</keyword>
<dbReference type="InterPro" id="IPR024706">
    <property type="entry name" value="Peroxiredoxin_AhpC-typ"/>
</dbReference>
<proteinExistence type="inferred from homology"/>
<evidence type="ECO:0000256" key="13">
    <source>
        <dbReference type="PIRSR" id="PIRSR000239-1"/>
    </source>
</evidence>
<dbReference type="InterPro" id="IPR036249">
    <property type="entry name" value="Thioredoxin-like_sf"/>
</dbReference>
<evidence type="ECO:0000259" key="14">
    <source>
        <dbReference type="PROSITE" id="PS51352"/>
    </source>
</evidence>
<comment type="similarity">
    <text evidence="10">Belongs to the peroxiredoxin family. BCP/PrxQ subfamily.</text>
</comment>
<dbReference type="NCBIfam" id="NF006960">
    <property type="entry name" value="PRK09437.1"/>
    <property type="match status" value="1"/>
</dbReference>
<dbReference type="Gene3D" id="3.40.30.10">
    <property type="entry name" value="Glutaredoxin"/>
    <property type="match status" value="1"/>
</dbReference>
<comment type="catalytic activity">
    <reaction evidence="12">
        <text>a hydroperoxide + [thioredoxin]-dithiol = an alcohol + [thioredoxin]-disulfide + H2O</text>
        <dbReference type="Rhea" id="RHEA:62620"/>
        <dbReference type="Rhea" id="RHEA-COMP:10698"/>
        <dbReference type="Rhea" id="RHEA-COMP:10700"/>
        <dbReference type="ChEBI" id="CHEBI:15377"/>
        <dbReference type="ChEBI" id="CHEBI:29950"/>
        <dbReference type="ChEBI" id="CHEBI:30879"/>
        <dbReference type="ChEBI" id="CHEBI:35924"/>
        <dbReference type="ChEBI" id="CHEBI:50058"/>
        <dbReference type="EC" id="1.11.1.24"/>
    </reaction>
</comment>
<dbReference type="GO" id="GO:0034599">
    <property type="term" value="P:cellular response to oxidative stress"/>
    <property type="evidence" value="ECO:0007669"/>
    <property type="project" value="TreeGrafter"/>
</dbReference>
<dbReference type="InterPro" id="IPR050924">
    <property type="entry name" value="Peroxiredoxin_BCP/PrxQ"/>
</dbReference>
<evidence type="ECO:0000256" key="7">
    <source>
        <dbReference type="ARBA" id="ARBA00023157"/>
    </source>
</evidence>